<dbReference type="Proteomes" id="UP001168528">
    <property type="component" value="Unassembled WGS sequence"/>
</dbReference>
<gene>
    <name evidence="2" type="ORF">Q0590_15015</name>
</gene>
<dbReference type="EMBL" id="JAUKPO010000007">
    <property type="protein sequence ID" value="MDO1447578.1"/>
    <property type="molecule type" value="Genomic_DNA"/>
</dbReference>
<protein>
    <submittedName>
        <fullName evidence="2">Uncharacterized protein</fullName>
    </submittedName>
</protein>
<reference evidence="2" key="1">
    <citation type="submission" date="2023-07" db="EMBL/GenBank/DDBJ databases">
        <title>The genome sequence of Rhodocytophaga aerolata KACC 12507.</title>
        <authorList>
            <person name="Zhang X."/>
        </authorList>
    </citation>
    <scope>NUCLEOTIDE SEQUENCE</scope>
    <source>
        <strain evidence="2">KACC 12507</strain>
    </source>
</reference>
<keyword evidence="3" id="KW-1185">Reference proteome</keyword>
<feature type="signal peptide" evidence="1">
    <location>
        <begin position="1"/>
        <end position="24"/>
    </location>
</feature>
<evidence type="ECO:0000256" key="1">
    <source>
        <dbReference type="SAM" id="SignalP"/>
    </source>
</evidence>
<comment type="caution">
    <text evidence="2">The sequence shown here is derived from an EMBL/GenBank/DDBJ whole genome shotgun (WGS) entry which is preliminary data.</text>
</comment>
<sequence length="192" mass="23076">MIKKKLPILLFCMLSIFVWSCAKKETYSPETYFSPEKQHQFLMNISRYVAKLPKHTSHEQKFDSKHDLYYQEEMQKYEIQHYYISSDSVHYFLINRPAPSLYAKKVAIGGRLKYDKGMLIEYEEVFRTWKLKEDELEKKGEMLFAAMVEKGNVDQYLPNKTQDDWVEFPDSKNYFDKASRRWRVKGQNDSHL</sequence>
<feature type="chain" id="PRO_5047256955" evidence="1">
    <location>
        <begin position="25"/>
        <end position="192"/>
    </location>
</feature>
<name>A0ABT8R8I6_9BACT</name>
<organism evidence="2 3">
    <name type="scientific">Rhodocytophaga aerolata</name>
    <dbReference type="NCBI Taxonomy" id="455078"/>
    <lineage>
        <taxon>Bacteria</taxon>
        <taxon>Pseudomonadati</taxon>
        <taxon>Bacteroidota</taxon>
        <taxon>Cytophagia</taxon>
        <taxon>Cytophagales</taxon>
        <taxon>Rhodocytophagaceae</taxon>
        <taxon>Rhodocytophaga</taxon>
    </lineage>
</organism>
<accession>A0ABT8R8I6</accession>
<dbReference type="RefSeq" id="WP_302038381.1">
    <property type="nucleotide sequence ID" value="NZ_JAUKPO010000007.1"/>
</dbReference>
<proteinExistence type="predicted"/>
<evidence type="ECO:0000313" key="3">
    <source>
        <dbReference type="Proteomes" id="UP001168528"/>
    </source>
</evidence>
<keyword evidence="1" id="KW-0732">Signal</keyword>
<evidence type="ECO:0000313" key="2">
    <source>
        <dbReference type="EMBL" id="MDO1447578.1"/>
    </source>
</evidence>